<reference evidence="1" key="2">
    <citation type="journal article" date="2020" name="Microorganisms">
        <title>Osmotic Adaptation and Compatible Solute Biosynthesis of Phototrophic Bacteria as Revealed from Genome Analyses.</title>
        <authorList>
            <person name="Imhoff J.F."/>
            <person name="Rahn T."/>
            <person name="Kunzel S."/>
            <person name="Keller A."/>
            <person name="Neulinger S.C."/>
        </authorList>
    </citation>
    <scope>NUCLEOTIDE SEQUENCE</scope>
    <source>
        <strain evidence="1">LMG 28126</strain>
    </source>
</reference>
<protein>
    <submittedName>
        <fullName evidence="1">Uncharacterized protein</fullName>
    </submittedName>
</protein>
<proteinExistence type="predicted"/>
<evidence type="ECO:0000313" key="2">
    <source>
        <dbReference type="Proteomes" id="UP000706333"/>
    </source>
</evidence>
<dbReference type="AlphaFoldDB" id="A0A934TIM1"/>
<evidence type="ECO:0000313" key="1">
    <source>
        <dbReference type="EMBL" id="MBK5925887.1"/>
    </source>
</evidence>
<dbReference type="EMBL" id="NHSD01000048">
    <property type="protein sequence ID" value="MBK5925887.1"/>
    <property type="molecule type" value="Genomic_DNA"/>
</dbReference>
<feature type="non-terminal residue" evidence="1">
    <location>
        <position position="1"/>
    </location>
</feature>
<keyword evidence="2" id="KW-1185">Reference proteome</keyword>
<name>A0A934TIM1_9RHOB</name>
<dbReference type="RefSeq" id="WP_201155413.1">
    <property type="nucleotide sequence ID" value="NZ_NHSD01000048.1"/>
</dbReference>
<dbReference type="Proteomes" id="UP000706333">
    <property type="component" value="Unassembled WGS sequence"/>
</dbReference>
<comment type="caution">
    <text evidence="1">The sequence shown here is derived from an EMBL/GenBank/DDBJ whole genome shotgun (WGS) entry which is preliminary data.</text>
</comment>
<accession>A0A934TIM1</accession>
<reference evidence="1" key="1">
    <citation type="submission" date="2017-05" db="EMBL/GenBank/DDBJ databases">
        <authorList>
            <person name="Imhoff J.F."/>
            <person name="Rahn T."/>
            <person name="Kuenzel S."/>
            <person name="Neulinger S.C."/>
        </authorList>
    </citation>
    <scope>NUCLEOTIDE SEQUENCE</scope>
    <source>
        <strain evidence="1">LMG 28126</strain>
    </source>
</reference>
<gene>
    <name evidence="1" type="ORF">CCR87_00695</name>
</gene>
<sequence>VAGLGLGLGLAGWRRLRFRPAGQAPGLVRMVEGQVAYFGPETGGFAALTEIEALQLIPRPPHGAVWVLVQPDTRLEIPVAAEGAERLFDFFGALPGIDMAAVTAAARDPGPVPRILWSRRASPRLPGAAAP</sequence>
<organism evidence="1 2">
    <name type="scientific">Rhodobaculum claviforme</name>
    <dbReference type="NCBI Taxonomy" id="1549854"/>
    <lineage>
        <taxon>Bacteria</taxon>
        <taxon>Pseudomonadati</taxon>
        <taxon>Pseudomonadota</taxon>
        <taxon>Alphaproteobacteria</taxon>
        <taxon>Rhodobacterales</taxon>
        <taxon>Paracoccaceae</taxon>
        <taxon>Rhodobaculum</taxon>
    </lineage>
</organism>